<reference evidence="2 3" key="1">
    <citation type="submission" date="2021-04" db="EMBL/GenBank/DDBJ databases">
        <authorList>
            <person name="De Guttry C."/>
            <person name="Zahm M."/>
            <person name="Klopp C."/>
            <person name="Cabau C."/>
            <person name="Louis A."/>
            <person name="Berthelot C."/>
            <person name="Parey E."/>
            <person name="Roest Crollius H."/>
            <person name="Montfort J."/>
            <person name="Robinson-Rechavi M."/>
            <person name="Bucao C."/>
            <person name="Bouchez O."/>
            <person name="Gislard M."/>
            <person name="Lluch J."/>
            <person name="Milhes M."/>
            <person name="Lampietro C."/>
            <person name="Lopez Roques C."/>
            <person name="Donnadieu C."/>
            <person name="Braasch I."/>
            <person name="Desvignes T."/>
            <person name="Postlethwait J."/>
            <person name="Bobe J."/>
            <person name="Wedekind C."/>
            <person name="Guiguen Y."/>
        </authorList>
    </citation>
    <scope>NUCLEOTIDE SEQUENCE [LARGE SCALE GENOMIC DNA]</scope>
    <source>
        <strain evidence="2">Cs_M1</strain>
        <tissue evidence="2">Blood</tissue>
    </source>
</reference>
<gene>
    <name evidence="2" type="ORF">J4Q44_G00295690</name>
</gene>
<sequence>MGVLKCQGIIFVPVRPWVKVQDTFRAQVQFISMEKKIDNYAIESAPSSPLVEDMVELDGRQQRVYHRAARMIQRTWRRHVDTRVFQYFKNLVRFRNQGDPRLLLKYVNPREADILDAAAGVHIRFRLGGTTFPPSIYYKIYTHRPIVDMCANSPKDYTHPRQKRPVPRQIHNGKPQVQDDHAGWYRRVENNGWRLLSGKAALLGDIITLETNGRKVEFHHSKLQRRQDVDRRKKRRKMEWLKQMYDLGCLHARTEYSETAMLVERSAQGMMDAMEQLGPNHIVEWEVDELLEWTNALNFDEYINDWRDVGTSNSSESCKDKRLVPSKLEPCVEFTVLGQEDSQVDTYSRILHPLVSSLIKSEHSKANFSD</sequence>
<keyword evidence="3" id="KW-1185">Reference proteome</keyword>
<proteinExistence type="predicted"/>
<name>A0AAN8L5V3_9TELE</name>
<evidence type="ECO:0000256" key="1">
    <source>
        <dbReference type="SAM" id="MobiDB-lite"/>
    </source>
</evidence>
<accession>A0AAN8L5V3</accession>
<dbReference type="EMBL" id="JAGTTL010000028">
    <property type="protein sequence ID" value="KAK6299536.1"/>
    <property type="molecule type" value="Genomic_DNA"/>
</dbReference>
<dbReference type="AlphaFoldDB" id="A0AAN8L5V3"/>
<feature type="region of interest" description="Disordered" evidence="1">
    <location>
        <begin position="155"/>
        <end position="177"/>
    </location>
</feature>
<dbReference type="Proteomes" id="UP001356427">
    <property type="component" value="Unassembled WGS sequence"/>
</dbReference>
<protein>
    <submittedName>
        <fullName evidence="2">Uncharacterized protein</fullName>
    </submittedName>
</protein>
<dbReference type="PANTHER" id="PTHR33504:SF2">
    <property type="entry name" value="PROTEIN MFI"/>
    <property type="match status" value="1"/>
</dbReference>
<dbReference type="PANTHER" id="PTHR33504">
    <property type="entry name" value="NADH DEHYDROGENASE (UBIQUINONE) 1 BETA SUBCOMPLEX, 4"/>
    <property type="match status" value="1"/>
</dbReference>
<evidence type="ECO:0000313" key="3">
    <source>
        <dbReference type="Proteomes" id="UP001356427"/>
    </source>
</evidence>
<organism evidence="2 3">
    <name type="scientific">Coregonus suidteri</name>
    <dbReference type="NCBI Taxonomy" id="861788"/>
    <lineage>
        <taxon>Eukaryota</taxon>
        <taxon>Metazoa</taxon>
        <taxon>Chordata</taxon>
        <taxon>Craniata</taxon>
        <taxon>Vertebrata</taxon>
        <taxon>Euteleostomi</taxon>
        <taxon>Actinopterygii</taxon>
        <taxon>Neopterygii</taxon>
        <taxon>Teleostei</taxon>
        <taxon>Protacanthopterygii</taxon>
        <taxon>Salmoniformes</taxon>
        <taxon>Salmonidae</taxon>
        <taxon>Coregoninae</taxon>
        <taxon>Coregonus</taxon>
    </lineage>
</organism>
<evidence type="ECO:0000313" key="2">
    <source>
        <dbReference type="EMBL" id="KAK6299536.1"/>
    </source>
</evidence>
<comment type="caution">
    <text evidence="2">The sequence shown here is derived from an EMBL/GenBank/DDBJ whole genome shotgun (WGS) entry which is preliminary data.</text>
</comment>